<reference evidence="1 2" key="1">
    <citation type="submission" date="2017-10" db="EMBL/GenBank/DDBJ databases">
        <title>Frigbacter circumglobatus gen. nov. sp. nov., isolated from sediment cultured in situ.</title>
        <authorList>
            <person name="Zhao Z."/>
        </authorList>
    </citation>
    <scope>NUCLEOTIDE SEQUENCE [LARGE SCALE GENOMIC DNA]</scope>
    <source>
        <strain evidence="1 2">ZYL</strain>
    </source>
</reference>
<keyword evidence="2" id="KW-1185">Reference proteome</keyword>
<evidence type="ECO:0000313" key="2">
    <source>
        <dbReference type="Proteomes" id="UP000229730"/>
    </source>
</evidence>
<dbReference type="Proteomes" id="UP000229730">
    <property type="component" value="Unassembled WGS sequence"/>
</dbReference>
<dbReference type="Gene3D" id="3.40.50.1000">
    <property type="entry name" value="HAD superfamily/HAD-like"/>
    <property type="match status" value="1"/>
</dbReference>
<dbReference type="AlphaFoldDB" id="A0A2G4YMW0"/>
<protein>
    <recommendedName>
        <fullName evidence="3">HAD family hydrolase</fullName>
    </recommendedName>
</protein>
<dbReference type="InterPro" id="IPR023214">
    <property type="entry name" value="HAD_sf"/>
</dbReference>
<organism evidence="1 2">
    <name type="scientific">Paremcibacter congregatus</name>
    <dbReference type="NCBI Taxonomy" id="2043170"/>
    <lineage>
        <taxon>Bacteria</taxon>
        <taxon>Pseudomonadati</taxon>
        <taxon>Pseudomonadota</taxon>
        <taxon>Alphaproteobacteria</taxon>
        <taxon>Emcibacterales</taxon>
        <taxon>Emcibacteraceae</taxon>
        <taxon>Paremcibacter</taxon>
    </lineage>
</organism>
<evidence type="ECO:0008006" key="3">
    <source>
        <dbReference type="Google" id="ProtNLM"/>
    </source>
</evidence>
<name>A0A2G4YMW0_9PROT</name>
<proteinExistence type="predicted"/>
<comment type="caution">
    <text evidence="1">The sequence shown here is derived from an EMBL/GenBank/DDBJ whole genome shotgun (WGS) entry which is preliminary data.</text>
</comment>
<dbReference type="SUPFAM" id="SSF56784">
    <property type="entry name" value="HAD-like"/>
    <property type="match status" value="1"/>
</dbReference>
<dbReference type="InParanoid" id="A0A2G4YMW0"/>
<dbReference type="OrthoDB" id="7192139at2"/>
<evidence type="ECO:0000313" key="1">
    <source>
        <dbReference type="EMBL" id="PHZ83651.1"/>
    </source>
</evidence>
<sequence length="215" mass="24761">MKHALEQLKSLSLNPRRPVIVTDADEVILHFADILSEYLASQDMYVNFVSYALEGNIKYRATDEPVSSTLFGQLIDDYFEKYVEKQPLVDGAVHHLNRLSELCNIVILTNIPHDFADRRRELFSRKGLPYPMISSSGPKGPALDMLSRMTDQPLFFIDDIAHHHTSVAKITPQVQRIQFIANRHLHSIETKAKDCHHRCEDWAEIERVIRETLLT</sequence>
<dbReference type="InterPro" id="IPR036412">
    <property type="entry name" value="HAD-like_sf"/>
</dbReference>
<dbReference type="RefSeq" id="WP_099474645.1">
    <property type="nucleotide sequence ID" value="NZ_CP041025.1"/>
</dbReference>
<gene>
    <name evidence="1" type="ORF">CRD36_14825</name>
</gene>
<accession>A0A2G4YMW0</accession>
<dbReference type="EMBL" id="PDEM01000031">
    <property type="protein sequence ID" value="PHZ83651.1"/>
    <property type="molecule type" value="Genomic_DNA"/>
</dbReference>